<feature type="transmembrane region" description="Helical" evidence="1">
    <location>
        <begin position="164"/>
        <end position="181"/>
    </location>
</feature>
<proteinExistence type="predicted"/>
<keyword evidence="1" id="KW-0472">Membrane</keyword>
<dbReference type="EMBL" id="JBHTIF010000001">
    <property type="protein sequence ID" value="MFD0724638.1"/>
    <property type="molecule type" value="Genomic_DNA"/>
</dbReference>
<reference evidence="3" key="1">
    <citation type="journal article" date="2019" name="Int. J. Syst. Evol. Microbiol.">
        <title>The Global Catalogue of Microorganisms (GCM) 10K type strain sequencing project: providing services to taxonomists for standard genome sequencing and annotation.</title>
        <authorList>
            <consortium name="The Broad Institute Genomics Platform"/>
            <consortium name="The Broad Institute Genome Sequencing Center for Infectious Disease"/>
            <person name="Wu L."/>
            <person name="Ma J."/>
        </authorList>
    </citation>
    <scope>NUCLEOTIDE SEQUENCE [LARGE SCALE GENOMIC DNA]</scope>
    <source>
        <strain evidence="3">CCUG 55585</strain>
    </source>
</reference>
<gene>
    <name evidence="2" type="ORF">ACFQ0E_03400</name>
</gene>
<keyword evidence="3" id="KW-1185">Reference proteome</keyword>
<sequence length="265" mass="29387">MSAVAYRATFLDALQCEWLKQRRSLSAWLVLVGGVFVPAMLLAARLWNHEDLPALHASANYWPALWKKAWEFTAMFLLPMGTILATSLIAQIEHRNNAWKQVHALPLSLSTMYVAKLAIVLGMLLQYMALFLVALCGVAVLPALLPGVDLPVASVPVAAFARDTGLFLLGCLPIVALQYLLSLRYRNFMVPIGIGFVLWLASLMTLPWKWGWLLPYRYTAAHYLASMSGAKLPPAIVEMPWMALGWFTVLVVAGYVLFATARQKG</sequence>
<dbReference type="Pfam" id="PF12730">
    <property type="entry name" value="ABC2_membrane_4"/>
    <property type="match status" value="1"/>
</dbReference>
<dbReference type="CDD" id="cd21809">
    <property type="entry name" value="ABC-2_lan_permease-like"/>
    <property type="match status" value="1"/>
</dbReference>
<protein>
    <submittedName>
        <fullName evidence="2">ABC transporter permease</fullName>
    </submittedName>
</protein>
<evidence type="ECO:0000256" key="1">
    <source>
        <dbReference type="SAM" id="Phobius"/>
    </source>
</evidence>
<name>A0ABW2Y951_9GAMM</name>
<feature type="transmembrane region" description="Helical" evidence="1">
    <location>
        <begin position="72"/>
        <end position="92"/>
    </location>
</feature>
<keyword evidence="1" id="KW-1133">Transmembrane helix</keyword>
<feature type="transmembrane region" description="Helical" evidence="1">
    <location>
        <begin position="241"/>
        <end position="261"/>
    </location>
</feature>
<comment type="caution">
    <text evidence="2">The sequence shown here is derived from an EMBL/GenBank/DDBJ whole genome shotgun (WGS) entry which is preliminary data.</text>
</comment>
<evidence type="ECO:0000313" key="2">
    <source>
        <dbReference type="EMBL" id="MFD0724638.1"/>
    </source>
</evidence>
<dbReference type="RefSeq" id="WP_386822290.1">
    <property type="nucleotide sequence ID" value="NZ_JBHTIF010000001.1"/>
</dbReference>
<dbReference type="Proteomes" id="UP001597110">
    <property type="component" value="Unassembled WGS sequence"/>
</dbReference>
<organism evidence="2 3">
    <name type="scientific">Lysobacter brunescens</name>
    <dbReference type="NCBI Taxonomy" id="262323"/>
    <lineage>
        <taxon>Bacteria</taxon>
        <taxon>Pseudomonadati</taxon>
        <taxon>Pseudomonadota</taxon>
        <taxon>Gammaproteobacteria</taxon>
        <taxon>Lysobacterales</taxon>
        <taxon>Lysobacteraceae</taxon>
        <taxon>Lysobacter</taxon>
    </lineage>
</organism>
<keyword evidence="1" id="KW-0812">Transmembrane</keyword>
<feature type="transmembrane region" description="Helical" evidence="1">
    <location>
        <begin position="188"/>
        <end position="208"/>
    </location>
</feature>
<feature type="transmembrane region" description="Helical" evidence="1">
    <location>
        <begin position="27"/>
        <end position="47"/>
    </location>
</feature>
<feature type="transmembrane region" description="Helical" evidence="1">
    <location>
        <begin position="113"/>
        <end position="144"/>
    </location>
</feature>
<evidence type="ECO:0000313" key="3">
    <source>
        <dbReference type="Proteomes" id="UP001597110"/>
    </source>
</evidence>
<accession>A0ABW2Y951</accession>